<gene>
    <name evidence="1" type="ORF">HaLaN_10487</name>
</gene>
<protein>
    <submittedName>
        <fullName evidence="1">Uncharacterized protein</fullName>
    </submittedName>
</protein>
<dbReference type="EMBL" id="BLLF01000725">
    <property type="protein sequence ID" value="GFH14433.1"/>
    <property type="molecule type" value="Genomic_DNA"/>
</dbReference>
<reference evidence="1 2" key="1">
    <citation type="submission" date="2020-02" db="EMBL/GenBank/DDBJ databases">
        <title>Draft genome sequence of Haematococcus lacustris strain NIES-144.</title>
        <authorList>
            <person name="Morimoto D."/>
            <person name="Nakagawa S."/>
            <person name="Yoshida T."/>
            <person name="Sawayama S."/>
        </authorList>
    </citation>
    <scope>NUCLEOTIDE SEQUENCE [LARGE SCALE GENOMIC DNA]</scope>
    <source>
        <strain evidence="1 2">NIES-144</strain>
    </source>
</reference>
<evidence type="ECO:0000313" key="1">
    <source>
        <dbReference type="EMBL" id="GFH14433.1"/>
    </source>
</evidence>
<proteinExistence type="predicted"/>
<dbReference type="AlphaFoldDB" id="A0A699YW57"/>
<sequence length="110" mass="12449">MELPLVEDPQAFLDFQSSLEHQTSVCQALLFTVSELASRGPRGLLMLQQADCMPLVLQLFRHAWRGCQEVRRLHLMQTGRHSWIWVWATGCWCRCSLPGASSWLAAAPPS</sequence>
<keyword evidence="2" id="KW-1185">Reference proteome</keyword>
<dbReference type="Proteomes" id="UP000485058">
    <property type="component" value="Unassembled WGS sequence"/>
</dbReference>
<name>A0A699YW57_HAELA</name>
<evidence type="ECO:0000313" key="2">
    <source>
        <dbReference type="Proteomes" id="UP000485058"/>
    </source>
</evidence>
<accession>A0A699YW57</accession>
<comment type="caution">
    <text evidence="1">The sequence shown here is derived from an EMBL/GenBank/DDBJ whole genome shotgun (WGS) entry which is preliminary data.</text>
</comment>
<organism evidence="1 2">
    <name type="scientific">Haematococcus lacustris</name>
    <name type="common">Green alga</name>
    <name type="synonym">Haematococcus pluvialis</name>
    <dbReference type="NCBI Taxonomy" id="44745"/>
    <lineage>
        <taxon>Eukaryota</taxon>
        <taxon>Viridiplantae</taxon>
        <taxon>Chlorophyta</taxon>
        <taxon>core chlorophytes</taxon>
        <taxon>Chlorophyceae</taxon>
        <taxon>CS clade</taxon>
        <taxon>Chlamydomonadales</taxon>
        <taxon>Haematococcaceae</taxon>
        <taxon>Haematococcus</taxon>
    </lineage>
</organism>
<feature type="non-terminal residue" evidence="1">
    <location>
        <position position="1"/>
    </location>
</feature>